<dbReference type="EMBL" id="KN831945">
    <property type="protein sequence ID" value="KIO14046.1"/>
    <property type="molecule type" value="Genomic_DNA"/>
</dbReference>
<dbReference type="Proteomes" id="UP000054217">
    <property type="component" value="Unassembled WGS sequence"/>
</dbReference>
<keyword evidence="3" id="KW-1185">Reference proteome</keyword>
<dbReference type="AlphaFoldDB" id="A0A0C3PX92"/>
<reference evidence="2 3" key="1">
    <citation type="submission" date="2014-04" db="EMBL/GenBank/DDBJ databases">
        <authorList>
            <consortium name="DOE Joint Genome Institute"/>
            <person name="Kuo A."/>
            <person name="Kohler A."/>
            <person name="Costa M.D."/>
            <person name="Nagy L.G."/>
            <person name="Floudas D."/>
            <person name="Copeland A."/>
            <person name="Barry K.W."/>
            <person name="Cichocki N."/>
            <person name="Veneault-Fourrey C."/>
            <person name="LaButti K."/>
            <person name="Lindquist E.A."/>
            <person name="Lipzen A."/>
            <person name="Lundell T."/>
            <person name="Morin E."/>
            <person name="Murat C."/>
            <person name="Sun H."/>
            <person name="Tunlid A."/>
            <person name="Henrissat B."/>
            <person name="Grigoriev I.V."/>
            <person name="Hibbett D.S."/>
            <person name="Martin F."/>
            <person name="Nordberg H.P."/>
            <person name="Cantor M.N."/>
            <person name="Hua S.X."/>
        </authorList>
    </citation>
    <scope>NUCLEOTIDE SEQUENCE [LARGE SCALE GENOMIC DNA]</scope>
    <source>
        <strain evidence="2 3">Marx 270</strain>
    </source>
</reference>
<dbReference type="InParanoid" id="A0A0C3PX92"/>
<gene>
    <name evidence="2" type="ORF">M404DRAFT_18310</name>
</gene>
<evidence type="ECO:0000313" key="2">
    <source>
        <dbReference type="EMBL" id="KIO14046.1"/>
    </source>
</evidence>
<protein>
    <submittedName>
        <fullName evidence="2">Uncharacterized protein</fullName>
    </submittedName>
</protein>
<evidence type="ECO:0000256" key="1">
    <source>
        <dbReference type="SAM" id="Phobius"/>
    </source>
</evidence>
<organism evidence="2 3">
    <name type="scientific">Pisolithus tinctorius Marx 270</name>
    <dbReference type="NCBI Taxonomy" id="870435"/>
    <lineage>
        <taxon>Eukaryota</taxon>
        <taxon>Fungi</taxon>
        <taxon>Dikarya</taxon>
        <taxon>Basidiomycota</taxon>
        <taxon>Agaricomycotina</taxon>
        <taxon>Agaricomycetes</taxon>
        <taxon>Agaricomycetidae</taxon>
        <taxon>Boletales</taxon>
        <taxon>Sclerodermatineae</taxon>
        <taxon>Pisolithaceae</taxon>
        <taxon>Pisolithus</taxon>
    </lineage>
</organism>
<keyword evidence="1" id="KW-0812">Transmembrane</keyword>
<keyword evidence="1" id="KW-0472">Membrane</keyword>
<accession>A0A0C3PX92</accession>
<keyword evidence="1" id="KW-1133">Transmembrane helix</keyword>
<proteinExistence type="predicted"/>
<name>A0A0C3PX92_PISTI</name>
<reference evidence="3" key="2">
    <citation type="submission" date="2015-01" db="EMBL/GenBank/DDBJ databases">
        <title>Evolutionary Origins and Diversification of the Mycorrhizal Mutualists.</title>
        <authorList>
            <consortium name="DOE Joint Genome Institute"/>
            <consortium name="Mycorrhizal Genomics Consortium"/>
            <person name="Kohler A."/>
            <person name="Kuo A."/>
            <person name="Nagy L.G."/>
            <person name="Floudas D."/>
            <person name="Copeland A."/>
            <person name="Barry K.W."/>
            <person name="Cichocki N."/>
            <person name="Veneault-Fourrey C."/>
            <person name="LaButti K."/>
            <person name="Lindquist E.A."/>
            <person name="Lipzen A."/>
            <person name="Lundell T."/>
            <person name="Morin E."/>
            <person name="Murat C."/>
            <person name="Riley R."/>
            <person name="Ohm R."/>
            <person name="Sun H."/>
            <person name="Tunlid A."/>
            <person name="Henrissat B."/>
            <person name="Grigoriev I.V."/>
            <person name="Hibbett D.S."/>
            <person name="Martin F."/>
        </authorList>
    </citation>
    <scope>NUCLEOTIDE SEQUENCE [LARGE SCALE GENOMIC DNA]</scope>
    <source>
        <strain evidence="3">Marx 270</strain>
    </source>
</reference>
<dbReference type="HOGENOM" id="CLU_2387063_0_0_1"/>
<feature type="transmembrane region" description="Helical" evidence="1">
    <location>
        <begin position="14"/>
        <end position="36"/>
    </location>
</feature>
<sequence length="94" mass="10359">MQNSPSYISNNSHLTNIATLLSLTVFLSTILQNYILCSTFDSSTNSIIVHYVSFQLSTPWVEPRDFPYSLPLSARYPESGIGLACSLSPDVLAQ</sequence>
<evidence type="ECO:0000313" key="3">
    <source>
        <dbReference type="Proteomes" id="UP000054217"/>
    </source>
</evidence>